<comment type="caution">
    <text evidence="3">The sequence shown here is derived from an EMBL/GenBank/DDBJ whole genome shotgun (WGS) entry which is preliminary data.</text>
</comment>
<feature type="compositionally biased region" description="Polar residues" evidence="1">
    <location>
        <begin position="429"/>
        <end position="442"/>
    </location>
</feature>
<gene>
    <name evidence="3" type="ORF">FH969_06140</name>
</gene>
<dbReference type="InterPro" id="IPR024079">
    <property type="entry name" value="MetalloPept_cat_dom_sf"/>
</dbReference>
<accession>A0A5C5BDA4</accession>
<evidence type="ECO:0000313" key="3">
    <source>
        <dbReference type="EMBL" id="TNU75113.1"/>
    </source>
</evidence>
<dbReference type="CDD" id="cd22954">
    <property type="entry name" value="PLL_lectin"/>
    <property type="match status" value="1"/>
</dbReference>
<evidence type="ECO:0000313" key="4">
    <source>
        <dbReference type="Proteomes" id="UP000313849"/>
    </source>
</evidence>
<feature type="region of interest" description="Disordered" evidence="1">
    <location>
        <begin position="420"/>
        <end position="442"/>
    </location>
</feature>
<dbReference type="InterPro" id="IPR058502">
    <property type="entry name" value="PLL-like_beta-prop"/>
</dbReference>
<dbReference type="Gene3D" id="3.40.390.10">
    <property type="entry name" value="Collagenase (Catalytic Domain)"/>
    <property type="match status" value="1"/>
</dbReference>
<dbReference type="EMBL" id="VENP01000016">
    <property type="protein sequence ID" value="TNU75113.1"/>
    <property type="molecule type" value="Genomic_DNA"/>
</dbReference>
<dbReference type="Proteomes" id="UP000313849">
    <property type="component" value="Unassembled WGS sequence"/>
</dbReference>
<dbReference type="AlphaFoldDB" id="A0A5C5BDA4"/>
<dbReference type="Gene3D" id="2.120.10.70">
    <property type="entry name" value="Fucose-specific lectin"/>
    <property type="match status" value="2"/>
</dbReference>
<dbReference type="OrthoDB" id="5289073at2"/>
<reference evidence="3 4" key="1">
    <citation type="submission" date="2019-06" db="EMBL/GenBank/DDBJ databases">
        <title>Draft genome sequence of Miniimonas arenae KCTC 19750T isolated from sea sand.</title>
        <authorList>
            <person name="Park S.-J."/>
        </authorList>
    </citation>
    <scope>NUCLEOTIDE SEQUENCE [LARGE SCALE GENOMIC DNA]</scope>
    <source>
        <strain evidence="3 4">KCTC 19750</strain>
    </source>
</reference>
<feature type="domain" description="PLL-like beta propeller" evidence="2">
    <location>
        <begin position="2"/>
        <end position="181"/>
    </location>
</feature>
<evidence type="ECO:0000259" key="2">
    <source>
        <dbReference type="Pfam" id="PF26607"/>
    </source>
</evidence>
<proteinExistence type="predicted"/>
<protein>
    <recommendedName>
        <fullName evidence="2">PLL-like beta propeller domain-containing protein</fullName>
    </recommendedName>
</protein>
<organism evidence="3 4">
    <name type="scientific">Miniimonas arenae</name>
    <dbReference type="NCBI Taxonomy" id="676201"/>
    <lineage>
        <taxon>Bacteria</taxon>
        <taxon>Bacillati</taxon>
        <taxon>Actinomycetota</taxon>
        <taxon>Actinomycetes</taxon>
        <taxon>Micrococcales</taxon>
        <taxon>Beutenbergiaceae</taxon>
        <taxon>Miniimonas</taxon>
    </lineage>
</organism>
<dbReference type="Pfam" id="PF26607">
    <property type="entry name" value="DUF8189"/>
    <property type="match status" value="1"/>
</dbReference>
<keyword evidence="4" id="KW-1185">Reference proteome</keyword>
<dbReference type="RefSeq" id="WP_139986490.1">
    <property type="nucleotide sequence ID" value="NZ_VENP01000016.1"/>
</dbReference>
<evidence type="ECO:0000256" key="1">
    <source>
        <dbReference type="SAM" id="MobiDB-lite"/>
    </source>
</evidence>
<dbReference type="SUPFAM" id="SSF55486">
    <property type="entry name" value="Metalloproteases ('zincins'), catalytic domain"/>
    <property type="match status" value="1"/>
</dbReference>
<dbReference type="SUPFAM" id="SSF89372">
    <property type="entry name" value="Fucose-specific lectin"/>
    <property type="match status" value="2"/>
</dbReference>
<name>A0A5C5BDA4_9MICO</name>
<sequence length="442" mass="47160">MTWLGWESLGGGLSSGPAVSSWSSGRLDVFVRGTDNALWHKWFAGGWSGWESLGGVLTSDPAAVSWSDGRIDVFVRGTDNALWHKWFDGGWSGWESLGGILTSGPAVASWAHGRLDVFVRGTDNALWHKWFRRGTFGIGGGWSGWESLGGVLTSDPAAVSWSEGRIDVFVRGTDNALWHKWFAGGWSGWESLGGVLTSGPGVSSWAPGRLDVFVRGTDNAMWHKWFQAGWSGWESLGGVLTSDPDAVSWGPNRIDSFVRGTDGALWHKWWALVPTVRLHAKIVTNPNVALATSVANMVNVYATRGIRVQLASVESISVPASLNTVDVNPCVQGNATAEQLALFAFRNGVGSLDVAAYFVQATNPPLNGCASHPNGLPSVVIASGASQWTLGHEVGHVLGLPHVNDNNRLMTGNGTFNITNPPPDLVGSEGSTMDASAFSQNI</sequence>
<dbReference type="GO" id="GO:0008237">
    <property type="term" value="F:metallopeptidase activity"/>
    <property type="evidence" value="ECO:0007669"/>
    <property type="project" value="InterPro"/>
</dbReference>